<accession>A0ACD3AUI0</accession>
<protein>
    <submittedName>
        <fullName evidence="1">Uncharacterized protein</fullName>
    </submittedName>
</protein>
<proteinExistence type="predicted"/>
<reference evidence="1 2" key="1">
    <citation type="journal article" date="2019" name="Nat. Ecol. Evol.">
        <title>Megaphylogeny resolves global patterns of mushroom evolution.</title>
        <authorList>
            <person name="Varga T."/>
            <person name="Krizsan K."/>
            <person name="Foldi C."/>
            <person name="Dima B."/>
            <person name="Sanchez-Garcia M."/>
            <person name="Sanchez-Ramirez S."/>
            <person name="Szollosi G.J."/>
            <person name="Szarkandi J.G."/>
            <person name="Papp V."/>
            <person name="Albert L."/>
            <person name="Andreopoulos W."/>
            <person name="Angelini C."/>
            <person name="Antonin V."/>
            <person name="Barry K.W."/>
            <person name="Bougher N.L."/>
            <person name="Buchanan P."/>
            <person name="Buyck B."/>
            <person name="Bense V."/>
            <person name="Catcheside P."/>
            <person name="Chovatia M."/>
            <person name="Cooper J."/>
            <person name="Damon W."/>
            <person name="Desjardin D."/>
            <person name="Finy P."/>
            <person name="Geml J."/>
            <person name="Haridas S."/>
            <person name="Hughes K."/>
            <person name="Justo A."/>
            <person name="Karasinski D."/>
            <person name="Kautmanova I."/>
            <person name="Kiss B."/>
            <person name="Kocsube S."/>
            <person name="Kotiranta H."/>
            <person name="LaButti K.M."/>
            <person name="Lechner B.E."/>
            <person name="Liimatainen K."/>
            <person name="Lipzen A."/>
            <person name="Lukacs Z."/>
            <person name="Mihaltcheva S."/>
            <person name="Morgado L.N."/>
            <person name="Niskanen T."/>
            <person name="Noordeloos M.E."/>
            <person name="Ohm R.A."/>
            <person name="Ortiz-Santana B."/>
            <person name="Ovrebo C."/>
            <person name="Racz N."/>
            <person name="Riley R."/>
            <person name="Savchenko A."/>
            <person name="Shiryaev A."/>
            <person name="Soop K."/>
            <person name="Spirin V."/>
            <person name="Szebenyi C."/>
            <person name="Tomsovsky M."/>
            <person name="Tulloss R.E."/>
            <person name="Uehling J."/>
            <person name="Grigoriev I.V."/>
            <person name="Vagvolgyi C."/>
            <person name="Papp T."/>
            <person name="Martin F.M."/>
            <person name="Miettinen O."/>
            <person name="Hibbett D.S."/>
            <person name="Nagy L.G."/>
        </authorList>
    </citation>
    <scope>NUCLEOTIDE SEQUENCE [LARGE SCALE GENOMIC DNA]</scope>
    <source>
        <strain evidence="1 2">NL-1719</strain>
    </source>
</reference>
<gene>
    <name evidence="1" type="ORF">BDN72DRAFT_897955</name>
</gene>
<name>A0ACD3AUI0_9AGAR</name>
<evidence type="ECO:0000313" key="2">
    <source>
        <dbReference type="Proteomes" id="UP000308600"/>
    </source>
</evidence>
<sequence length="139" mass="14912">MNTEYRQNTPSDVEDVGELHEVQDAGAGPTSVENQSEFPAGDDGDQGQIAVASTHTVVRTHSAVAPTRNVVIVVITFVFNSLLLAIAVMLRGLGINTRQNISTTQGRRTNRPVVPVDGYEADDEDEADDADGADDEDIF</sequence>
<keyword evidence="2" id="KW-1185">Reference proteome</keyword>
<dbReference type="EMBL" id="ML208347">
    <property type="protein sequence ID" value="TFK68617.1"/>
    <property type="molecule type" value="Genomic_DNA"/>
</dbReference>
<organism evidence="1 2">
    <name type="scientific">Pluteus cervinus</name>
    <dbReference type="NCBI Taxonomy" id="181527"/>
    <lineage>
        <taxon>Eukaryota</taxon>
        <taxon>Fungi</taxon>
        <taxon>Dikarya</taxon>
        <taxon>Basidiomycota</taxon>
        <taxon>Agaricomycotina</taxon>
        <taxon>Agaricomycetes</taxon>
        <taxon>Agaricomycetidae</taxon>
        <taxon>Agaricales</taxon>
        <taxon>Pluteineae</taxon>
        <taxon>Pluteaceae</taxon>
        <taxon>Pluteus</taxon>
    </lineage>
</organism>
<evidence type="ECO:0000313" key="1">
    <source>
        <dbReference type="EMBL" id="TFK68617.1"/>
    </source>
</evidence>
<dbReference type="Proteomes" id="UP000308600">
    <property type="component" value="Unassembled WGS sequence"/>
</dbReference>